<gene>
    <name evidence="1" type="ORF">rCG_25817</name>
</gene>
<proteinExistence type="predicted"/>
<organism evidence="1 2">
    <name type="scientific">Rattus norvegicus</name>
    <name type="common">Rat</name>
    <dbReference type="NCBI Taxonomy" id="10116"/>
    <lineage>
        <taxon>Eukaryota</taxon>
        <taxon>Metazoa</taxon>
        <taxon>Chordata</taxon>
        <taxon>Craniata</taxon>
        <taxon>Vertebrata</taxon>
        <taxon>Euteleostomi</taxon>
        <taxon>Mammalia</taxon>
        <taxon>Eutheria</taxon>
        <taxon>Euarchontoglires</taxon>
        <taxon>Glires</taxon>
        <taxon>Rodentia</taxon>
        <taxon>Myomorpha</taxon>
        <taxon>Muroidea</taxon>
        <taxon>Muridae</taxon>
        <taxon>Murinae</taxon>
        <taxon>Rattus</taxon>
    </lineage>
</organism>
<dbReference type="Proteomes" id="UP000234681">
    <property type="component" value="Chromosome 8"/>
</dbReference>
<dbReference type="EMBL" id="CH473954">
    <property type="protein sequence ID" value="EDL77012.1"/>
    <property type="molecule type" value="Genomic_DNA"/>
</dbReference>
<protein>
    <submittedName>
        <fullName evidence="1">RCG25817</fullName>
    </submittedName>
</protein>
<sequence>MISNCLSEGRLCSSGRELAARQAGLCFRSCLQVPALTSCADGFIKHKMKCHPSLTPP</sequence>
<dbReference type="AlphaFoldDB" id="A6I3L5"/>
<reference evidence="1 2" key="1">
    <citation type="submission" date="2005-09" db="EMBL/GenBank/DDBJ databases">
        <authorList>
            <person name="Mural R.J."/>
            <person name="Li P.W."/>
            <person name="Adams M.D."/>
            <person name="Amanatides P.G."/>
            <person name="Baden-Tillson H."/>
            <person name="Barnstead M."/>
            <person name="Chin S.H."/>
            <person name="Dew I."/>
            <person name="Evans C.A."/>
            <person name="Ferriera S."/>
            <person name="Flanigan M."/>
            <person name="Fosler C."/>
            <person name="Glodek A."/>
            <person name="Gu Z."/>
            <person name="Holt R.A."/>
            <person name="Jennings D."/>
            <person name="Kraft C.L."/>
            <person name="Lu F."/>
            <person name="Nguyen T."/>
            <person name="Nusskern D.R."/>
            <person name="Pfannkoch C.M."/>
            <person name="Sitter C."/>
            <person name="Sutton G.G."/>
            <person name="Venter J.C."/>
            <person name="Wang Z."/>
            <person name="Woodage T."/>
            <person name="Zheng X.H."/>
            <person name="Zhong F."/>
        </authorList>
    </citation>
    <scope>NUCLEOTIDE SEQUENCE [LARGE SCALE GENOMIC DNA]</scope>
    <source>
        <strain>BN</strain>
        <strain evidence="2">Sprague-Dawley</strain>
    </source>
</reference>
<evidence type="ECO:0000313" key="1">
    <source>
        <dbReference type="EMBL" id="EDL77012.1"/>
    </source>
</evidence>
<evidence type="ECO:0000313" key="2">
    <source>
        <dbReference type="Proteomes" id="UP000234681"/>
    </source>
</evidence>
<accession>A6I3L5</accession>
<name>A6I3L5_RAT</name>